<accession>A0ABD5JLV5</accession>
<evidence type="ECO:0000313" key="2">
    <source>
        <dbReference type="Proteomes" id="UP001354649"/>
    </source>
</evidence>
<dbReference type="RefSeq" id="WP_250846511.1">
    <property type="nucleotide sequence ID" value="NZ_JBEYSH010000080.1"/>
</dbReference>
<organism evidence="1 2">
    <name type="scientific">Streptomyces antimycoticus</name>
    <dbReference type="NCBI Taxonomy" id="68175"/>
    <lineage>
        <taxon>Bacteria</taxon>
        <taxon>Bacillati</taxon>
        <taxon>Actinomycetota</taxon>
        <taxon>Actinomycetes</taxon>
        <taxon>Kitasatosporales</taxon>
        <taxon>Streptomycetaceae</taxon>
        <taxon>Streptomyces</taxon>
        <taxon>Streptomyces violaceusniger group</taxon>
    </lineage>
</organism>
<dbReference type="EMBL" id="JAZBJQ010000039">
    <property type="protein sequence ID" value="MEE4588874.1"/>
    <property type="molecule type" value="Genomic_DNA"/>
</dbReference>
<dbReference type="AlphaFoldDB" id="A0ABD5JLV5"/>
<evidence type="ECO:0000313" key="1">
    <source>
        <dbReference type="EMBL" id="MEE4588874.1"/>
    </source>
</evidence>
<comment type="caution">
    <text evidence="1">The sequence shown here is derived from an EMBL/GenBank/DDBJ whole genome shotgun (WGS) entry which is preliminary data.</text>
</comment>
<proteinExistence type="predicted"/>
<dbReference type="SUPFAM" id="SSF51338">
    <property type="entry name" value="Composite domain of metallo-dependent hydrolases"/>
    <property type="match status" value="1"/>
</dbReference>
<dbReference type="Proteomes" id="UP001354649">
    <property type="component" value="Unassembled WGS sequence"/>
</dbReference>
<protein>
    <submittedName>
        <fullName evidence="1">Uncharacterized protein</fullName>
    </submittedName>
</protein>
<sequence>MSDTATYDVPLCYAEGTRHVLVNGRPVLRDGTFTPHRPGKVLRKTAVWR</sequence>
<reference evidence="1 2" key="1">
    <citation type="submission" date="2023-11" db="EMBL/GenBank/DDBJ databases">
        <title>30 novel species of actinomycetes from the DSMZ collection.</title>
        <authorList>
            <person name="Nouioui I."/>
        </authorList>
    </citation>
    <scope>NUCLEOTIDE SEQUENCE [LARGE SCALE GENOMIC DNA]</scope>
    <source>
        <strain evidence="1 2">DSM 41602</strain>
    </source>
</reference>
<name>A0ABD5JLV5_9ACTN</name>
<gene>
    <name evidence="1" type="ORF">V2K49_38420</name>
</gene>
<dbReference type="InterPro" id="IPR011059">
    <property type="entry name" value="Metal-dep_hydrolase_composite"/>
</dbReference>